<comment type="caution">
    <text evidence="2">The sequence shown here is derived from an EMBL/GenBank/DDBJ whole genome shotgun (WGS) entry which is preliminary data.</text>
</comment>
<evidence type="ECO:0000313" key="2">
    <source>
        <dbReference type="EMBL" id="CAK8986064.1"/>
    </source>
</evidence>
<evidence type="ECO:0000256" key="1">
    <source>
        <dbReference type="SAM" id="MobiDB-lite"/>
    </source>
</evidence>
<gene>
    <name evidence="2" type="ORF">SCF082_LOCUS396</name>
</gene>
<protein>
    <submittedName>
        <fullName evidence="2">Uncharacterized protein</fullName>
    </submittedName>
</protein>
<name>A0ABP0H9V1_9DINO</name>
<organism evidence="2 3">
    <name type="scientific">Durusdinium trenchii</name>
    <dbReference type="NCBI Taxonomy" id="1381693"/>
    <lineage>
        <taxon>Eukaryota</taxon>
        <taxon>Sar</taxon>
        <taxon>Alveolata</taxon>
        <taxon>Dinophyceae</taxon>
        <taxon>Suessiales</taxon>
        <taxon>Symbiodiniaceae</taxon>
        <taxon>Durusdinium</taxon>
    </lineage>
</organism>
<sequence>MSTCSEASSIDTAEFEWGSIGGDIHNAGRYCVVGLLLMSLHTDKSGATWVELNVQLLQVTVRGRYVTPLEEETSGHSDFRDILRLRGREAKTVQCAALLSTDLVKVRELLSFPFRTLHWMERPSNALPVLTDADRIYDVEDLDASEGFIAELFEPVRRQFFAQPVVPQDILFFLQEEIPEGAAVAMLTGVHPRIRGRVWKEVLVFRELRVVHIYGILNYGGQCYRRLEYTTNCKYALSGLQPAFQNRPSPWPEWGRHQAGKPETEPKNFPPSVVLSRTLVRRTPSKGTGEDGREPLDDTEQWSDGDVSEEEDDEGERTVWERAQREGEQYLPQRVLEGLLPEALLKTYRFYQTNSWPHRVIHGYKLNEQKEEEEESGTPQHFVEVGKTLLVAL</sequence>
<dbReference type="Proteomes" id="UP001642464">
    <property type="component" value="Unassembled WGS sequence"/>
</dbReference>
<feature type="region of interest" description="Disordered" evidence="1">
    <location>
        <begin position="248"/>
        <end position="318"/>
    </location>
</feature>
<reference evidence="2 3" key="1">
    <citation type="submission" date="2024-02" db="EMBL/GenBank/DDBJ databases">
        <authorList>
            <person name="Chen Y."/>
            <person name="Shah S."/>
            <person name="Dougan E. K."/>
            <person name="Thang M."/>
            <person name="Chan C."/>
        </authorList>
    </citation>
    <scope>NUCLEOTIDE SEQUENCE [LARGE SCALE GENOMIC DNA]</scope>
</reference>
<feature type="compositionally biased region" description="Basic and acidic residues" evidence="1">
    <location>
        <begin position="254"/>
        <end position="266"/>
    </location>
</feature>
<feature type="compositionally biased region" description="Acidic residues" evidence="1">
    <location>
        <begin position="297"/>
        <end position="315"/>
    </location>
</feature>
<dbReference type="EMBL" id="CAXAMM010000115">
    <property type="protein sequence ID" value="CAK8986064.1"/>
    <property type="molecule type" value="Genomic_DNA"/>
</dbReference>
<proteinExistence type="predicted"/>
<accession>A0ABP0H9V1</accession>
<evidence type="ECO:0000313" key="3">
    <source>
        <dbReference type="Proteomes" id="UP001642464"/>
    </source>
</evidence>
<keyword evidence="3" id="KW-1185">Reference proteome</keyword>